<proteinExistence type="predicted"/>
<dbReference type="InterPro" id="IPR005502">
    <property type="entry name" value="Ribosyl_crysJ1"/>
</dbReference>
<comment type="caution">
    <text evidence="2">The sequence shown here is derived from an EMBL/GenBank/DDBJ whole genome shotgun (WGS) entry which is preliminary data.</text>
</comment>
<dbReference type="SUPFAM" id="SSF101478">
    <property type="entry name" value="ADP-ribosylglycohydrolase"/>
    <property type="match status" value="1"/>
</dbReference>
<feature type="domain" description="Alpha-galactosidase NEW3" evidence="1">
    <location>
        <begin position="428"/>
        <end position="494"/>
    </location>
</feature>
<keyword evidence="3" id="KW-1185">Reference proteome</keyword>
<dbReference type="EMBL" id="WHNY01000067">
    <property type="protein sequence ID" value="NOU67104.1"/>
    <property type="molecule type" value="Genomic_DNA"/>
</dbReference>
<organism evidence="2 3">
    <name type="scientific">Paenibacillus plantarum</name>
    <dbReference type="NCBI Taxonomy" id="2654975"/>
    <lineage>
        <taxon>Bacteria</taxon>
        <taxon>Bacillati</taxon>
        <taxon>Bacillota</taxon>
        <taxon>Bacilli</taxon>
        <taxon>Bacillales</taxon>
        <taxon>Paenibacillaceae</taxon>
        <taxon>Paenibacillus</taxon>
    </lineage>
</organism>
<dbReference type="Gene3D" id="1.10.4080.10">
    <property type="entry name" value="ADP-ribosylation/Crystallin J1"/>
    <property type="match status" value="1"/>
</dbReference>
<evidence type="ECO:0000259" key="1">
    <source>
        <dbReference type="Pfam" id="PF10633"/>
    </source>
</evidence>
<evidence type="ECO:0000313" key="3">
    <source>
        <dbReference type="Proteomes" id="UP000653578"/>
    </source>
</evidence>
<dbReference type="Proteomes" id="UP000653578">
    <property type="component" value="Unassembled WGS sequence"/>
</dbReference>
<protein>
    <recommendedName>
        <fullName evidence="1">Alpha-galactosidase NEW3 domain-containing protein</fullName>
    </recommendedName>
</protein>
<evidence type="ECO:0000313" key="2">
    <source>
        <dbReference type="EMBL" id="NOU67104.1"/>
    </source>
</evidence>
<dbReference type="Pfam" id="PF10633">
    <property type="entry name" value="NPCBM_assoc"/>
    <property type="match status" value="1"/>
</dbReference>
<dbReference type="InterPro" id="IPR018905">
    <property type="entry name" value="A-galactase_NEW3"/>
</dbReference>
<name>A0ABX1XFM6_9BACL</name>
<dbReference type="InterPro" id="IPR036705">
    <property type="entry name" value="Ribosyl_crysJ1_sf"/>
</dbReference>
<dbReference type="Pfam" id="PF03747">
    <property type="entry name" value="ADP_ribosyl_GH"/>
    <property type="match status" value="1"/>
</dbReference>
<sequence>MFFLFRTKLCTWHYIGTAFILNSMSIISNNGGFHMSISILNEQDYYRIVFGGWLGKNIGGTLGAPVEGKKELLELSFYPELPDGPLENDDLDLQLVWLHALEQYGPGLTATELGQEWLEHVFFPFDEYGYALTNLRRGLLPPVAGWFNNPFNDCMGSPIRSEIWAMAAPGAPEIAAHYAYQDAIVDHAGGEGVYGEMFFAALESAIFFEKDRDRLIAIGMKYIPEESRTSKALKDLLRWHQEGKSWIETRLLILEHHGSDNFTDAPQNIAFTILGWLYGEDFEDAILKAVNCGYDTDCTAATLGAILGMLLGPEGLPAKWVKPVGDRIVVSPPIKGFPAPRNLDELTRRTIRMGKQILAAWDTEIMVHPELPTSWNKSLVEGEAEEAIRTLWESKITSNRYLLPQGTKRNPDAELIIDFGADGPAIGPGQSKVLQFTLTNRSLTQIDGNIALELPSGWHGPTTVEISLQPDESFQWDTEIQAGSIAAASHELTFSWTRIHDQAIWSIQKVPFAMVNSSRWIVRGPEDGEGEVVYFPGNRVQWKKVEVEGVYKAETKLTNPIERKLRLIAAANSPVTLKLNGQTVISCKETLEFMPAYHRAPDQQYVELTLTAGSHLVEVEAISDGSPLEVYIMPVALLDTTSPGPHYYYTDILLG</sequence>
<gene>
    <name evidence="2" type="ORF">GC096_23970</name>
</gene>
<reference evidence="2 3" key="1">
    <citation type="submission" date="2019-10" db="EMBL/GenBank/DDBJ databases">
        <title>Description of Paenibacillus humi sp. nov.</title>
        <authorList>
            <person name="Carlier A."/>
            <person name="Qi S."/>
        </authorList>
    </citation>
    <scope>NUCLEOTIDE SEQUENCE [LARGE SCALE GENOMIC DNA]</scope>
    <source>
        <strain evidence="2 3">LMG 31461</strain>
    </source>
</reference>
<accession>A0ABX1XFM6</accession>